<proteinExistence type="predicted"/>
<dbReference type="OrthoDB" id="3259391at2"/>
<dbReference type="Proteomes" id="UP000240988">
    <property type="component" value="Unassembled WGS sequence"/>
</dbReference>
<gene>
    <name evidence="1" type="ORF">MRAB57_1576</name>
</gene>
<reference evidence="1 2" key="1">
    <citation type="submission" date="2017-01" db="EMBL/GenBank/DDBJ databases">
        <authorList>
            <consortium name="Urmite Genomes"/>
        </authorList>
    </citation>
    <scope>NUCLEOTIDE SEQUENCE [LARGE SCALE GENOMIC DNA]</scope>
    <source>
        <strain evidence="1 2">AB57</strain>
    </source>
</reference>
<accession>A0A2U3NQI6</accession>
<sequence>MSADELDALLRDRFDLSRAEIISALKTLPTRDHGSASLTRDAARLLDSVGFVSAPGADAESVVEVAASIARLIRTGYSDAEVALGLGVSECAIRQRRRERTLWAIEADGSWIYPAAQFIEVRVGGSSSLSLIPHLDRVLPALPADLQPAAVAGFLLIPRDALVISGRESAVLEWLSGGGPVEPVLQLVEIGRWAAS</sequence>
<evidence type="ECO:0000313" key="1">
    <source>
        <dbReference type="EMBL" id="SPM33772.1"/>
    </source>
</evidence>
<protein>
    <submittedName>
        <fullName evidence="1">Uncharacterized protein</fullName>
    </submittedName>
</protein>
<dbReference type="RefSeq" id="WP_077087081.1">
    <property type="nucleotide sequence ID" value="NZ_LT721901.1"/>
</dbReference>
<name>A0A2U3NQI6_9MYCO</name>
<dbReference type="EMBL" id="FUFA01000002">
    <property type="protein sequence ID" value="SPM33772.1"/>
    <property type="molecule type" value="Genomic_DNA"/>
</dbReference>
<organism evidence="1 2">
    <name type="scientific">Mycobacterium rhizamassiliense</name>
    <dbReference type="NCBI Taxonomy" id="1841860"/>
    <lineage>
        <taxon>Bacteria</taxon>
        <taxon>Bacillati</taxon>
        <taxon>Actinomycetota</taxon>
        <taxon>Actinomycetes</taxon>
        <taxon>Mycobacteriales</taxon>
        <taxon>Mycobacteriaceae</taxon>
        <taxon>Mycobacterium</taxon>
    </lineage>
</organism>
<dbReference type="AlphaFoldDB" id="A0A2U3NQI6"/>
<evidence type="ECO:0000313" key="2">
    <source>
        <dbReference type="Proteomes" id="UP000240988"/>
    </source>
</evidence>
<keyword evidence="2" id="KW-1185">Reference proteome</keyword>